<proteinExistence type="predicted"/>
<dbReference type="InterPro" id="IPR055768">
    <property type="entry name" value="DUF7344"/>
</dbReference>
<name>A0ABD5RTE2_9EURY</name>
<feature type="transmembrane region" description="Helical" evidence="1">
    <location>
        <begin position="120"/>
        <end position="140"/>
    </location>
</feature>
<dbReference type="Proteomes" id="UP001596099">
    <property type="component" value="Unassembled WGS sequence"/>
</dbReference>
<dbReference type="EMBL" id="JBHSQH010000008">
    <property type="protein sequence ID" value="MFC5973835.1"/>
    <property type="molecule type" value="Genomic_DNA"/>
</dbReference>
<accession>A0ABD5RTE2</accession>
<keyword evidence="1" id="KW-1133">Transmembrane helix</keyword>
<evidence type="ECO:0000313" key="4">
    <source>
        <dbReference type="Proteomes" id="UP001596099"/>
    </source>
</evidence>
<keyword evidence="1" id="KW-0812">Transmembrane</keyword>
<sequence length="182" mass="20702">MDRETLMSEESELALDDAFNILSNSRRRYILYYLYTRTEPATIDELAGQIAAWENEIPIEDLDDTARRRVYVSLYQTHLPKLDDFDIADYDRDDGTVTLTERAGEIVRYLPVEEEETRDFTWYYVGLSAVAVVLLGAVAINLVPSAIAAVVIALGLLALVGFQFVTRRSSDDRDLLELEDLE</sequence>
<protein>
    <recommendedName>
        <fullName evidence="2">DUF7344 domain-containing protein</fullName>
    </recommendedName>
</protein>
<evidence type="ECO:0000256" key="1">
    <source>
        <dbReference type="SAM" id="Phobius"/>
    </source>
</evidence>
<evidence type="ECO:0000259" key="2">
    <source>
        <dbReference type="Pfam" id="PF24035"/>
    </source>
</evidence>
<organism evidence="3 4">
    <name type="scientific">Halomarina salina</name>
    <dbReference type="NCBI Taxonomy" id="1872699"/>
    <lineage>
        <taxon>Archaea</taxon>
        <taxon>Methanobacteriati</taxon>
        <taxon>Methanobacteriota</taxon>
        <taxon>Stenosarchaea group</taxon>
        <taxon>Halobacteria</taxon>
        <taxon>Halobacteriales</taxon>
        <taxon>Natronomonadaceae</taxon>
        <taxon>Halomarina</taxon>
    </lineage>
</organism>
<dbReference type="Pfam" id="PF24035">
    <property type="entry name" value="DUF7344"/>
    <property type="match status" value="1"/>
</dbReference>
<keyword evidence="4" id="KW-1185">Reference proteome</keyword>
<feature type="transmembrane region" description="Helical" evidence="1">
    <location>
        <begin position="146"/>
        <end position="165"/>
    </location>
</feature>
<keyword evidence="1" id="KW-0472">Membrane</keyword>
<comment type="caution">
    <text evidence="3">The sequence shown here is derived from an EMBL/GenBank/DDBJ whole genome shotgun (WGS) entry which is preliminary data.</text>
</comment>
<feature type="domain" description="DUF7344" evidence="2">
    <location>
        <begin position="19"/>
        <end position="98"/>
    </location>
</feature>
<dbReference type="RefSeq" id="WP_247421565.1">
    <property type="nucleotide sequence ID" value="NZ_JALLGW010000006.1"/>
</dbReference>
<evidence type="ECO:0000313" key="3">
    <source>
        <dbReference type="EMBL" id="MFC5973835.1"/>
    </source>
</evidence>
<gene>
    <name evidence="3" type="ORF">ACFPYI_21135</name>
</gene>
<dbReference type="AlphaFoldDB" id="A0ABD5RTE2"/>
<reference evidence="3 4" key="1">
    <citation type="journal article" date="2019" name="Int. J. Syst. Evol. Microbiol.">
        <title>The Global Catalogue of Microorganisms (GCM) 10K type strain sequencing project: providing services to taxonomists for standard genome sequencing and annotation.</title>
        <authorList>
            <consortium name="The Broad Institute Genomics Platform"/>
            <consortium name="The Broad Institute Genome Sequencing Center for Infectious Disease"/>
            <person name="Wu L."/>
            <person name="Ma J."/>
        </authorList>
    </citation>
    <scope>NUCLEOTIDE SEQUENCE [LARGE SCALE GENOMIC DNA]</scope>
    <source>
        <strain evidence="3 4">CGMCC 1.12543</strain>
    </source>
</reference>